<comment type="caution">
    <text evidence="2">The sequence shown here is derived from an EMBL/GenBank/DDBJ whole genome shotgun (WGS) entry which is preliminary data.</text>
</comment>
<evidence type="ECO:0000313" key="2">
    <source>
        <dbReference type="EMBL" id="OSJ34772.1"/>
    </source>
</evidence>
<feature type="transmembrane region" description="Helical" evidence="1">
    <location>
        <begin position="12"/>
        <end position="32"/>
    </location>
</feature>
<dbReference type="EMBL" id="NAFL01000227">
    <property type="protein sequence ID" value="OSJ34772.1"/>
    <property type="molecule type" value="Genomic_DNA"/>
</dbReference>
<proteinExistence type="predicted"/>
<dbReference type="AlphaFoldDB" id="A0A1Y2JSP4"/>
<feature type="transmembrane region" description="Helical" evidence="1">
    <location>
        <begin position="38"/>
        <end position="61"/>
    </location>
</feature>
<evidence type="ECO:0000313" key="3">
    <source>
        <dbReference type="Proteomes" id="UP000193335"/>
    </source>
</evidence>
<keyword evidence="1" id="KW-1133">Transmembrane helix</keyword>
<dbReference type="Proteomes" id="UP000193335">
    <property type="component" value="Unassembled WGS sequence"/>
</dbReference>
<name>A0A1Y2JSP4_BRAJP</name>
<gene>
    <name evidence="2" type="ORF">BSZ19_10830</name>
</gene>
<sequence>MILATTLGDVLYRFFWAVEQAWMTLIAAGFAWDRINIYLAMVGLGLAAASWLIGYALRYVLTGGDDVMSKLKRDS</sequence>
<keyword evidence="1" id="KW-0472">Membrane</keyword>
<organism evidence="2 3">
    <name type="scientific">Bradyrhizobium japonicum</name>
    <dbReference type="NCBI Taxonomy" id="375"/>
    <lineage>
        <taxon>Bacteria</taxon>
        <taxon>Pseudomonadati</taxon>
        <taxon>Pseudomonadota</taxon>
        <taxon>Alphaproteobacteria</taxon>
        <taxon>Hyphomicrobiales</taxon>
        <taxon>Nitrobacteraceae</taxon>
        <taxon>Bradyrhizobium</taxon>
    </lineage>
</organism>
<reference evidence="2 3" key="1">
    <citation type="submission" date="2017-03" db="EMBL/GenBank/DDBJ databases">
        <title>Whole genome sequences of fourteen strains of Bradyrhizobium canariense and one strain of Bradyrhizobium japonicum isolated from Lupinus (Papilionoideae: Genisteae) species in Algeria.</title>
        <authorList>
            <person name="Crovadore J."/>
            <person name="Chekireb D."/>
            <person name="Brachmann A."/>
            <person name="Chablais R."/>
            <person name="Cochard B."/>
            <person name="Lefort F."/>
        </authorList>
    </citation>
    <scope>NUCLEOTIDE SEQUENCE [LARGE SCALE GENOMIC DNA]</scope>
    <source>
        <strain evidence="2 3">UBMA197</strain>
    </source>
</reference>
<keyword evidence="1" id="KW-0812">Transmembrane</keyword>
<evidence type="ECO:0000256" key="1">
    <source>
        <dbReference type="SAM" id="Phobius"/>
    </source>
</evidence>
<accession>A0A1Y2JSP4</accession>
<protein>
    <submittedName>
        <fullName evidence="2">Uncharacterized protein</fullName>
    </submittedName>
</protein>